<feature type="compositionally biased region" description="Basic and acidic residues" evidence="2">
    <location>
        <begin position="123"/>
        <end position="135"/>
    </location>
</feature>
<reference evidence="4 5" key="1">
    <citation type="submission" date="2021-06" db="EMBL/GenBank/DDBJ databases">
        <authorList>
            <person name="Palmer J.M."/>
        </authorList>
    </citation>
    <scope>NUCLEOTIDE SEQUENCE [LARGE SCALE GENOMIC DNA]</scope>
    <source>
        <strain evidence="4 5">GA_2019</strain>
        <tissue evidence="4">Muscle</tissue>
    </source>
</reference>
<evidence type="ECO:0000259" key="3">
    <source>
        <dbReference type="Pfam" id="PF12923"/>
    </source>
</evidence>
<dbReference type="InterPro" id="IPR024326">
    <property type="entry name" value="RRP7_C"/>
</dbReference>
<evidence type="ECO:0000256" key="2">
    <source>
        <dbReference type="SAM" id="MobiDB-lite"/>
    </source>
</evidence>
<comment type="caution">
    <text evidence="4">The sequence shown here is derived from an EMBL/GenBank/DDBJ whole genome shotgun (WGS) entry which is preliminary data.</text>
</comment>
<dbReference type="EMBL" id="JAHRIO010090065">
    <property type="protein sequence ID" value="MEQ2187258.1"/>
    <property type="molecule type" value="Genomic_DNA"/>
</dbReference>
<dbReference type="InterPro" id="IPR040446">
    <property type="entry name" value="RRP7"/>
</dbReference>
<dbReference type="CDD" id="cd12932">
    <property type="entry name" value="RRP7_like"/>
    <property type="match status" value="1"/>
</dbReference>
<dbReference type="Pfam" id="PF12923">
    <property type="entry name" value="RRP7"/>
    <property type="match status" value="1"/>
</dbReference>
<dbReference type="PANTHER" id="PTHR13191:SF0">
    <property type="entry name" value="RIBOSOMAL RNA-PROCESSING PROTEIN 7 HOMOLOG A-RELATED"/>
    <property type="match status" value="1"/>
</dbReference>
<protein>
    <recommendedName>
        <fullName evidence="3">Ribosomal RNA-processing protein 7 C-terminal domain-containing protein</fullName>
    </recommendedName>
</protein>
<evidence type="ECO:0000256" key="1">
    <source>
        <dbReference type="ARBA" id="ARBA00006110"/>
    </source>
</evidence>
<feature type="compositionally biased region" description="Basic residues" evidence="2">
    <location>
        <begin position="113"/>
        <end position="122"/>
    </location>
</feature>
<dbReference type="Proteomes" id="UP001476798">
    <property type="component" value="Unassembled WGS sequence"/>
</dbReference>
<dbReference type="PANTHER" id="PTHR13191">
    <property type="entry name" value="RIBOSOMAL RNA PROCESSING PROTEIN 7-RELATED"/>
    <property type="match status" value="1"/>
</dbReference>
<feature type="compositionally biased region" description="Basic and acidic residues" evidence="2">
    <location>
        <begin position="86"/>
        <end position="102"/>
    </location>
</feature>
<evidence type="ECO:0000313" key="4">
    <source>
        <dbReference type="EMBL" id="MEQ2187258.1"/>
    </source>
</evidence>
<name>A0ABV0PV75_9TELE</name>
<organism evidence="4 5">
    <name type="scientific">Goodea atripinnis</name>
    <dbReference type="NCBI Taxonomy" id="208336"/>
    <lineage>
        <taxon>Eukaryota</taxon>
        <taxon>Metazoa</taxon>
        <taxon>Chordata</taxon>
        <taxon>Craniata</taxon>
        <taxon>Vertebrata</taxon>
        <taxon>Euteleostomi</taxon>
        <taxon>Actinopterygii</taxon>
        <taxon>Neopterygii</taxon>
        <taxon>Teleostei</taxon>
        <taxon>Neoteleostei</taxon>
        <taxon>Acanthomorphata</taxon>
        <taxon>Ovalentaria</taxon>
        <taxon>Atherinomorphae</taxon>
        <taxon>Cyprinodontiformes</taxon>
        <taxon>Goodeidae</taxon>
        <taxon>Goodea</taxon>
    </lineage>
</organism>
<feature type="domain" description="Ribosomal RNA-processing protein 7 C-terminal" evidence="3">
    <location>
        <begin position="65"/>
        <end position="160"/>
    </location>
</feature>
<sequence length="165" mass="19884">MKCNLHIQGNVITSDQPILLLDSAARHSLYVKEHRVRAEKSSYRPLDRTLFVLNIPPYCSEQYTKSFIHPDKLQLTVDSFMQDYDKRKEEEAERQRQEVEKQQEDEEGWVKVTRGHKGAKARPHSEAANKRTLQREIRKKRRKELMNFYTWQHRNTQKERKFIIF</sequence>
<accession>A0ABV0PV75</accession>
<feature type="region of interest" description="Disordered" evidence="2">
    <location>
        <begin position="86"/>
        <end position="135"/>
    </location>
</feature>
<comment type="similarity">
    <text evidence="1">Belongs to the RRP7 family.</text>
</comment>
<gene>
    <name evidence="4" type="ORF">GOODEAATRI_002836</name>
</gene>
<proteinExistence type="inferred from homology"/>
<keyword evidence="5" id="KW-1185">Reference proteome</keyword>
<evidence type="ECO:0000313" key="5">
    <source>
        <dbReference type="Proteomes" id="UP001476798"/>
    </source>
</evidence>